<dbReference type="PATRIC" id="fig|1214101.3.peg.6261"/>
<gene>
    <name evidence="4" type="ORF">BN159_6178</name>
</gene>
<dbReference type="InterPro" id="IPR005135">
    <property type="entry name" value="Endo/exonuclease/phosphatase"/>
</dbReference>
<evidence type="ECO:0000313" key="4">
    <source>
        <dbReference type="EMBL" id="CCK30557.1"/>
    </source>
</evidence>
<evidence type="ECO:0000256" key="2">
    <source>
        <dbReference type="SAM" id="Phobius"/>
    </source>
</evidence>
<dbReference type="KEGG" id="sdv:BN159_6178"/>
<name>K4RBB0_STRDJ</name>
<feature type="transmembrane region" description="Helical" evidence="2">
    <location>
        <begin position="79"/>
        <end position="96"/>
    </location>
</feature>
<evidence type="ECO:0000259" key="3">
    <source>
        <dbReference type="Pfam" id="PF03372"/>
    </source>
</evidence>
<dbReference type="Pfam" id="PF03372">
    <property type="entry name" value="Exo_endo_phos"/>
    <property type="match status" value="1"/>
</dbReference>
<evidence type="ECO:0000313" key="5">
    <source>
        <dbReference type="Proteomes" id="UP000008043"/>
    </source>
</evidence>
<feature type="transmembrane region" description="Helical" evidence="2">
    <location>
        <begin position="41"/>
        <end position="59"/>
    </location>
</feature>
<sequence length="350" mass="37318">MAQQAYMTETDSGGSGPERRGDRFRRLLGRWLAGWRGDRRIWRRGIVTAAVAVLLALVMLLHSRIPNAIGNLGSLTETFLPWLGLFVPLLLVIGLVRKSATALIAMVLPAVVWLNLFGGLLTDKTASGGDLTIATHNVNADNPDPAGTARDVAASEADVVALEELTATAVPVYEKALAATYKYHSVQGTVGLWSKYPLSGVKAVDIKLGWTRAMRAAVTTPSGEVAVYVAHLPSVRVKMEAGFTARQRDKSADALGEAIAHEKLPRSVLLGDLNGTMNDRALNAVTSQMRSTQGAAGSGFGFSWPASFPMARIDQILVKGIEPVTSWTLPETGSDHLPVAARVKVDTTAS</sequence>
<dbReference type="AlphaFoldDB" id="K4RBB0"/>
<dbReference type="EMBL" id="HE971709">
    <property type="protein sequence ID" value="CCK30557.1"/>
    <property type="molecule type" value="Genomic_DNA"/>
</dbReference>
<reference evidence="4 5" key="1">
    <citation type="journal article" date="2012" name="J. Bacteriol.">
        <title>Genome sequence of the bacterium Streptomyces davawensis JCM 4913 and heterologous production of the unique antibiotic roseoflavin.</title>
        <authorList>
            <person name="Jankowitsch F."/>
            <person name="Schwarz J."/>
            <person name="Ruckert C."/>
            <person name="Gust B."/>
            <person name="Szczepanowski R."/>
            <person name="Blom J."/>
            <person name="Pelzer S."/>
            <person name="Kalinowski J."/>
            <person name="Mack M."/>
        </authorList>
    </citation>
    <scope>NUCLEOTIDE SEQUENCE [LARGE SCALE GENOMIC DNA]</scope>
    <source>
        <strain evidence="5">DSM 101723 / JCM 4913 / KCC S-0913 / 768</strain>
    </source>
</reference>
<dbReference type="InterPro" id="IPR036691">
    <property type="entry name" value="Endo/exonu/phosph_ase_sf"/>
</dbReference>
<dbReference type="RefSeq" id="WP_015660893.1">
    <property type="nucleotide sequence ID" value="NC_020504.1"/>
</dbReference>
<dbReference type="Proteomes" id="UP000008043">
    <property type="component" value="Chromosome"/>
</dbReference>
<feature type="domain" description="Endonuclease/exonuclease/phosphatase" evidence="3">
    <location>
        <begin position="134"/>
        <end position="336"/>
    </location>
</feature>
<accession>K4RBB0</accession>
<dbReference type="STRING" id="1214101.BN159_6178"/>
<protein>
    <recommendedName>
        <fullName evidence="3">Endonuclease/exonuclease/phosphatase domain-containing protein</fullName>
    </recommendedName>
</protein>
<feature type="compositionally biased region" description="Polar residues" evidence="1">
    <location>
        <begin position="1"/>
        <end position="12"/>
    </location>
</feature>
<feature type="region of interest" description="Disordered" evidence="1">
    <location>
        <begin position="1"/>
        <end position="21"/>
    </location>
</feature>
<keyword evidence="2" id="KW-0812">Transmembrane</keyword>
<feature type="transmembrane region" description="Helical" evidence="2">
    <location>
        <begin position="103"/>
        <end position="121"/>
    </location>
</feature>
<keyword evidence="2" id="KW-1133">Transmembrane helix</keyword>
<keyword evidence="2" id="KW-0472">Membrane</keyword>
<dbReference type="eggNOG" id="COG3021">
    <property type="taxonomic scope" value="Bacteria"/>
</dbReference>
<keyword evidence="5" id="KW-1185">Reference proteome</keyword>
<evidence type="ECO:0000256" key="1">
    <source>
        <dbReference type="SAM" id="MobiDB-lite"/>
    </source>
</evidence>
<dbReference type="GO" id="GO:0003824">
    <property type="term" value="F:catalytic activity"/>
    <property type="evidence" value="ECO:0007669"/>
    <property type="project" value="InterPro"/>
</dbReference>
<dbReference type="SUPFAM" id="SSF56219">
    <property type="entry name" value="DNase I-like"/>
    <property type="match status" value="1"/>
</dbReference>
<dbReference type="Gene3D" id="3.60.10.10">
    <property type="entry name" value="Endonuclease/exonuclease/phosphatase"/>
    <property type="match status" value="1"/>
</dbReference>
<dbReference type="OrthoDB" id="4316587at2"/>
<organism evidence="4 5">
    <name type="scientific">Streptomyces davaonensis (strain DSM 101723 / JCM 4913 / KCC S-0913 / 768)</name>
    <dbReference type="NCBI Taxonomy" id="1214101"/>
    <lineage>
        <taxon>Bacteria</taxon>
        <taxon>Bacillati</taxon>
        <taxon>Actinomycetota</taxon>
        <taxon>Actinomycetes</taxon>
        <taxon>Kitasatosporales</taxon>
        <taxon>Streptomycetaceae</taxon>
        <taxon>Streptomyces</taxon>
    </lineage>
</organism>
<proteinExistence type="predicted"/>
<dbReference type="HOGENOM" id="CLU_058628_0_0_11"/>